<accession>A0A0N0Z943</accession>
<dbReference type="InterPro" id="IPR007693">
    <property type="entry name" value="DNA_helicase_DnaB-like_N"/>
</dbReference>
<dbReference type="GO" id="GO:0005524">
    <property type="term" value="F:ATP binding"/>
    <property type="evidence" value="ECO:0007669"/>
    <property type="project" value="UniProtKB-KW"/>
</dbReference>
<comment type="similarity">
    <text evidence="1">Belongs to the helicase family. DnaB subfamily.</text>
</comment>
<keyword evidence="8" id="KW-0238">DNA-binding</keyword>
<evidence type="ECO:0000256" key="9">
    <source>
        <dbReference type="ARBA" id="ARBA00023235"/>
    </source>
</evidence>
<dbReference type="SMART" id="SM00382">
    <property type="entry name" value="AAA"/>
    <property type="match status" value="1"/>
</dbReference>
<keyword evidence="9" id="KW-0413">Isomerase</keyword>
<comment type="catalytic activity">
    <reaction evidence="11">
        <text>ATP + H2O = ADP + phosphate + H(+)</text>
        <dbReference type="Rhea" id="RHEA:13065"/>
        <dbReference type="ChEBI" id="CHEBI:15377"/>
        <dbReference type="ChEBI" id="CHEBI:15378"/>
        <dbReference type="ChEBI" id="CHEBI:30616"/>
        <dbReference type="ChEBI" id="CHEBI:43474"/>
        <dbReference type="ChEBI" id="CHEBI:456216"/>
        <dbReference type="EC" id="5.6.2.3"/>
    </reaction>
</comment>
<dbReference type="EC" id="5.6.2.3" evidence="10"/>
<comment type="caution">
    <text evidence="13">The sequence shown here is derived from an EMBL/GenBank/DDBJ whole genome shotgun (WGS) entry which is preliminary data.</text>
</comment>
<evidence type="ECO:0000313" key="13">
    <source>
        <dbReference type="EMBL" id="KPD01974.1"/>
    </source>
</evidence>
<dbReference type="GO" id="GO:0006269">
    <property type="term" value="P:DNA replication, synthesis of primer"/>
    <property type="evidence" value="ECO:0007669"/>
    <property type="project" value="UniProtKB-KW"/>
</dbReference>
<reference evidence="13 14" key="1">
    <citation type="submission" date="2015-07" db="EMBL/GenBank/DDBJ databases">
        <title>ATOL: Assembling a taxonomically balanced genome-scale reconstruction of the evolutionary history of the Enterobacteriaceae.</title>
        <authorList>
            <person name="Plunkett G.III."/>
            <person name="Neeno-Eckwall E.C."/>
            <person name="Glasner J.D."/>
            <person name="Perna N.T."/>
        </authorList>
    </citation>
    <scope>NUCLEOTIDE SEQUENCE [LARGE SCALE GENOMIC DNA]</scope>
    <source>
        <strain evidence="13 14">ATCC 35017</strain>
    </source>
</reference>
<dbReference type="PANTHER" id="PTHR30153">
    <property type="entry name" value="REPLICATIVE DNA HELICASE DNAB"/>
    <property type="match status" value="1"/>
</dbReference>
<dbReference type="OrthoDB" id="9773982at2"/>
<dbReference type="Pfam" id="PF03796">
    <property type="entry name" value="DnaB_C"/>
    <property type="match status" value="1"/>
</dbReference>
<evidence type="ECO:0000256" key="10">
    <source>
        <dbReference type="ARBA" id="ARBA00044969"/>
    </source>
</evidence>
<evidence type="ECO:0000256" key="6">
    <source>
        <dbReference type="ARBA" id="ARBA00022806"/>
    </source>
</evidence>
<dbReference type="GO" id="GO:0003677">
    <property type="term" value="F:DNA binding"/>
    <property type="evidence" value="ECO:0007669"/>
    <property type="project" value="UniProtKB-KW"/>
</dbReference>
<dbReference type="Gene3D" id="3.40.50.300">
    <property type="entry name" value="P-loop containing nucleotide triphosphate hydrolases"/>
    <property type="match status" value="1"/>
</dbReference>
<proteinExistence type="inferred from homology"/>
<dbReference type="InterPro" id="IPR036185">
    <property type="entry name" value="DNA_heli_DnaB-like_N_sf"/>
</dbReference>
<name>A0A0N0Z943_9GAMM</name>
<dbReference type="AlphaFoldDB" id="A0A0N0Z943"/>
<dbReference type="GO" id="GO:0016887">
    <property type="term" value="F:ATP hydrolysis activity"/>
    <property type="evidence" value="ECO:0007669"/>
    <property type="project" value="RHEA"/>
</dbReference>
<sequence length="459" mass="50931">MNNKFCDLYAEKSVIGGILNASGEYGDMAVSAIETLSEDDFTSVSNKLILRAMKRMNQAGAKIDLIMVNSELEQVGDSKNSGGFSYLAECAKDLPSIQMLPGYVEKVKQLSLARGTISILQSGISRINEAGVTHVHDIAGQIQEEISSVSNDQATETQHIMTGVEESLEIIESMINGDIWKYKTEFGMENIDKAFWGFNNTDLIVIGGRPGMGKTMMSTAITKSVALKNHKPVMFYSLEMPAWQISERVAFHHAGVDKESLLGKEKSKMHMDEAWARLSGSLAEIKDSPIYINDKPSLSIHEIRADARRMHKKTGGLGVIIVDYLQKMKMTNPENMNQSVGEIATGLKNLAKELKCPVVALAQLNRNLEQRTNKRPGNSDLRESGVIEQEADVIFMIYRDEKYNPGTEMKGVTEVICTKSRHAPGAEKTYYFTHTRGGLDQTDLSRSVLDRYQDADIEC</sequence>
<dbReference type="InterPro" id="IPR007694">
    <property type="entry name" value="DNA_helicase_DnaB-like_C"/>
</dbReference>
<dbReference type="PROSITE" id="PS51199">
    <property type="entry name" value="SF4_HELICASE"/>
    <property type="match status" value="1"/>
</dbReference>
<keyword evidence="2" id="KW-0639">Primosome</keyword>
<keyword evidence="14" id="KW-1185">Reference proteome</keyword>
<dbReference type="SUPFAM" id="SSF52540">
    <property type="entry name" value="P-loop containing nucleoside triphosphate hydrolases"/>
    <property type="match status" value="1"/>
</dbReference>
<dbReference type="Proteomes" id="UP000053226">
    <property type="component" value="Unassembled WGS sequence"/>
</dbReference>
<gene>
    <name evidence="13" type="ORF">M992_2517</name>
</gene>
<evidence type="ECO:0000256" key="2">
    <source>
        <dbReference type="ARBA" id="ARBA00022515"/>
    </source>
</evidence>
<dbReference type="CDD" id="cd00984">
    <property type="entry name" value="DnaB_C"/>
    <property type="match status" value="1"/>
</dbReference>
<dbReference type="Pfam" id="PF00772">
    <property type="entry name" value="DnaB"/>
    <property type="match status" value="1"/>
</dbReference>
<evidence type="ECO:0000259" key="12">
    <source>
        <dbReference type="PROSITE" id="PS51199"/>
    </source>
</evidence>
<dbReference type="PANTHER" id="PTHR30153:SF2">
    <property type="entry name" value="REPLICATIVE DNA HELICASE"/>
    <property type="match status" value="1"/>
</dbReference>
<evidence type="ECO:0000256" key="1">
    <source>
        <dbReference type="ARBA" id="ARBA00008428"/>
    </source>
</evidence>
<dbReference type="EMBL" id="LGAA01000026">
    <property type="protein sequence ID" value="KPD01974.1"/>
    <property type="molecule type" value="Genomic_DNA"/>
</dbReference>
<evidence type="ECO:0000256" key="7">
    <source>
        <dbReference type="ARBA" id="ARBA00022840"/>
    </source>
</evidence>
<keyword evidence="5 13" id="KW-0378">Hydrolase</keyword>
<organism evidence="13 14">
    <name type="scientific">Moellerella wisconsensis ATCC 35017</name>
    <dbReference type="NCBI Taxonomy" id="1354267"/>
    <lineage>
        <taxon>Bacteria</taxon>
        <taxon>Pseudomonadati</taxon>
        <taxon>Pseudomonadota</taxon>
        <taxon>Gammaproteobacteria</taxon>
        <taxon>Enterobacterales</taxon>
        <taxon>Morganellaceae</taxon>
        <taxon>Moellerella</taxon>
    </lineage>
</organism>
<evidence type="ECO:0000256" key="8">
    <source>
        <dbReference type="ARBA" id="ARBA00023125"/>
    </source>
</evidence>
<keyword evidence="6 13" id="KW-0347">Helicase</keyword>
<dbReference type="RefSeq" id="WP_053908917.1">
    <property type="nucleotide sequence ID" value="NZ_CAWMUS010000026.1"/>
</dbReference>
<feature type="domain" description="SF4 helicase" evidence="12">
    <location>
        <begin position="177"/>
        <end position="445"/>
    </location>
</feature>
<protein>
    <recommendedName>
        <fullName evidence="10">DNA 5'-3' helicase</fullName>
        <ecNumber evidence="10">5.6.2.3</ecNumber>
    </recommendedName>
</protein>
<evidence type="ECO:0000256" key="11">
    <source>
        <dbReference type="ARBA" id="ARBA00048954"/>
    </source>
</evidence>
<dbReference type="GO" id="GO:0043139">
    <property type="term" value="F:5'-3' DNA helicase activity"/>
    <property type="evidence" value="ECO:0007669"/>
    <property type="project" value="UniProtKB-EC"/>
</dbReference>
<dbReference type="SUPFAM" id="SSF48024">
    <property type="entry name" value="N-terminal domain of DnaB helicase"/>
    <property type="match status" value="1"/>
</dbReference>
<dbReference type="GO" id="GO:1990077">
    <property type="term" value="C:primosome complex"/>
    <property type="evidence" value="ECO:0007669"/>
    <property type="project" value="UniProtKB-KW"/>
</dbReference>
<dbReference type="InterPro" id="IPR003593">
    <property type="entry name" value="AAA+_ATPase"/>
</dbReference>
<evidence type="ECO:0000313" key="14">
    <source>
        <dbReference type="Proteomes" id="UP000053226"/>
    </source>
</evidence>
<dbReference type="InterPro" id="IPR027417">
    <property type="entry name" value="P-loop_NTPase"/>
</dbReference>
<evidence type="ECO:0000256" key="4">
    <source>
        <dbReference type="ARBA" id="ARBA00022741"/>
    </source>
</evidence>
<keyword evidence="4" id="KW-0547">Nucleotide-binding</keyword>
<keyword evidence="7" id="KW-0067">ATP-binding</keyword>
<dbReference type="GO" id="GO:0005829">
    <property type="term" value="C:cytosol"/>
    <property type="evidence" value="ECO:0007669"/>
    <property type="project" value="TreeGrafter"/>
</dbReference>
<keyword evidence="3" id="KW-0235">DNA replication</keyword>
<dbReference type="Gene3D" id="1.10.860.10">
    <property type="entry name" value="DNAb Helicase, Chain A"/>
    <property type="match status" value="1"/>
</dbReference>
<evidence type="ECO:0000256" key="3">
    <source>
        <dbReference type="ARBA" id="ARBA00022705"/>
    </source>
</evidence>
<dbReference type="InterPro" id="IPR016136">
    <property type="entry name" value="DNA_helicase_N/primase_C"/>
</dbReference>
<evidence type="ECO:0000256" key="5">
    <source>
        <dbReference type="ARBA" id="ARBA00022801"/>
    </source>
</evidence>